<evidence type="ECO:0000256" key="4">
    <source>
        <dbReference type="ARBA" id="ARBA00022679"/>
    </source>
</evidence>
<dbReference type="NCBIfam" id="TIGR00726">
    <property type="entry name" value="peptidoglycan editing factor PgeF"/>
    <property type="match status" value="1"/>
</dbReference>
<comment type="catalytic activity">
    <reaction evidence="10">
        <text>S-methyl-5'-thioadenosine + phosphate = 5-(methylsulfanyl)-alpha-D-ribose 1-phosphate + adenine</text>
        <dbReference type="Rhea" id="RHEA:11852"/>
        <dbReference type="ChEBI" id="CHEBI:16708"/>
        <dbReference type="ChEBI" id="CHEBI:17509"/>
        <dbReference type="ChEBI" id="CHEBI:43474"/>
        <dbReference type="ChEBI" id="CHEBI:58533"/>
        <dbReference type="EC" id="2.4.2.28"/>
    </reaction>
    <physiologicalReaction direction="left-to-right" evidence="10">
        <dbReference type="Rhea" id="RHEA:11853"/>
    </physiologicalReaction>
</comment>
<sequence length="275" mass="29491">MDDGFQLHRCGDLAYLTVPSFTATGLVAHAFTTRQGGISRKPYHSLNLGLHVGDEPRHVVANRERICKTLGAGIDCLVAGQQVHGNRVVTVTAVHGGRGATSLHDALPGVDALVTGEPGILLSSYYADCVPLFFLDPVRRVVALAHAGWKGTVLGIGVQTVRHMVEEYGCRVDNILAAVGPAIGPCCYEVDATVMEAVEKCWPGGPVPARPGEPGRWWLDLPAVNRRLLLGEGVLEGNITMADCCTACRDDLFFSYRKQNSCTGRMASLIMLTRG</sequence>
<comment type="similarity">
    <text evidence="3 11">Belongs to the purine nucleoside phosphorylase YfiH/LACC1 family.</text>
</comment>
<evidence type="ECO:0000256" key="1">
    <source>
        <dbReference type="ARBA" id="ARBA00000553"/>
    </source>
</evidence>
<dbReference type="InterPro" id="IPR003730">
    <property type="entry name" value="Cu_polyphenol_OxRdtase"/>
</dbReference>
<evidence type="ECO:0000256" key="6">
    <source>
        <dbReference type="ARBA" id="ARBA00022801"/>
    </source>
</evidence>
<dbReference type="AlphaFoldDB" id="A0A5S4ZSG8"/>
<evidence type="ECO:0000256" key="5">
    <source>
        <dbReference type="ARBA" id="ARBA00022723"/>
    </source>
</evidence>
<keyword evidence="6" id="KW-0378">Hydrolase</keyword>
<evidence type="ECO:0000256" key="8">
    <source>
        <dbReference type="ARBA" id="ARBA00047989"/>
    </source>
</evidence>
<protein>
    <recommendedName>
        <fullName evidence="11">Purine nucleoside phosphorylase</fullName>
    </recommendedName>
</protein>
<comment type="catalytic activity">
    <reaction evidence="1">
        <text>inosine + phosphate = alpha-D-ribose 1-phosphate + hypoxanthine</text>
        <dbReference type="Rhea" id="RHEA:27646"/>
        <dbReference type="ChEBI" id="CHEBI:17368"/>
        <dbReference type="ChEBI" id="CHEBI:17596"/>
        <dbReference type="ChEBI" id="CHEBI:43474"/>
        <dbReference type="ChEBI" id="CHEBI:57720"/>
        <dbReference type="EC" id="2.4.2.1"/>
    </reaction>
    <physiologicalReaction direction="left-to-right" evidence="1">
        <dbReference type="Rhea" id="RHEA:27647"/>
    </physiologicalReaction>
</comment>
<dbReference type="InterPro" id="IPR011324">
    <property type="entry name" value="Cytotoxic_necrot_fac-like_cat"/>
</dbReference>
<keyword evidence="7" id="KW-0862">Zinc</keyword>
<comment type="caution">
    <text evidence="12">The sequence shown here is derived from an EMBL/GenBank/DDBJ whole genome shotgun (WGS) entry which is preliminary data.</text>
</comment>
<dbReference type="GO" id="GO:0005507">
    <property type="term" value="F:copper ion binding"/>
    <property type="evidence" value="ECO:0007669"/>
    <property type="project" value="TreeGrafter"/>
</dbReference>
<keyword evidence="4" id="KW-0808">Transferase</keyword>
<evidence type="ECO:0000256" key="7">
    <source>
        <dbReference type="ARBA" id="ARBA00022833"/>
    </source>
</evidence>
<comment type="catalytic activity">
    <reaction evidence="9">
        <text>adenosine + phosphate = alpha-D-ribose 1-phosphate + adenine</text>
        <dbReference type="Rhea" id="RHEA:27642"/>
        <dbReference type="ChEBI" id="CHEBI:16335"/>
        <dbReference type="ChEBI" id="CHEBI:16708"/>
        <dbReference type="ChEBI" id="CHEBI:43474"/>
        <dbReference type="ChEBI" id="CHEBI:57720"/>
        <dbReference type="EC" id="2.4.2.1"/>
    </reaction>
    <physiologicalReaction direction="left-to-right" evidence="9">
        <dbReference type="Rhea" id="RHEA:27643"/>
    </physiologicalReaction>
</comment>
<evidence type="ECO:0000313" key="12">
    <source>
        <dbReference type="EMBL" id="TYO95886.1"/>
    </source>
</evidence>
<keyword evidence="5" id="KW-0479">Metal-binding</keyword>
<evidence type="ECO:0000256" key="11">
    <source>
        <dbReference type="RuleBase" id="RU361274"/>
    </source>
</evidence>
<dbReference type="Gene3D" id="3.60.140.10">
    <property type="entry name" value="CNF1/YfiH-like putative cysteine hydrolases"/>
    <property type="match status" value="1"/>
</dbReference>
<name>A0A5S4ZSG8_9FIRM</name>
<evidence type="ECO:0000256" key="3">
    <source>
        <dbReference type="ARBA" id="ARBA00007353"/>
    </source>
</evidence>
<organism evidence="12 13">
    <name type="scientific">Desulfallas thermosapovorans DSM 6562</name>
    <dbReference type="NCBI Taxonomy" id="1121431"/>
    <lineage>
        <taxon>Bacteria</taxon>
        <taxon>Bacillati</taxon>
        <taxon>Bacillota</taxon>
        <taxon>Clostridia</taxon>
        <taxon>Eubacteriales</taxon>
        <taxon>Desulfallaceae</taxon>
        <taxon>Desulfallas</taxon>
    </lineage>
</organism>
<comment type="catalytic activity">
    <reaction evidence="8">
        <text>adenosine + H2O + H(+) = inosine + NH4(+)</text>
        <dbReference type="Rhea" id="RHEA:24408"/>
        <dbReference type="ChEBI" id="CHEBI:15377"/>
        <dbReference type="ChEBI" id="CHEBI:15378"/>
        <dbReference type="ChEBI" id="CHEBI:16335"/>
        <dbReference type="ChEBI" id="CHEBI:17596"/>
        <dbReference type="ChEBI" id="CHEBI:28938"/>
        <dbReference type="EC" id="3.5.4.4"/>
    </reaction>
    <physiologicalReaction direction="left-to-right" evidence="8">
        <dbReference type="Rhea" id="RHEA:24409"/>
    </physiologicalReaction>
</comment>
<evidence type="ECO:0000313" key="13">
    <source>
        <dbReference type="Proteomes" id="UP000323166"/>
    </source>
</evidence>
<dbReference type="Pfam" id="PF02578">
    <property type="entry name" value="Cu-oxidase_4"/>
    <property type="match status" value="1"/>
</dbReference>
<dbReference type="PANTHER" id="PTHR30616:SF2">
    <property type="entry name" value="PURINE NUCLEOSIDE PHOSPHORYLASE LACC1"/>
    <property type="match status" value="1"/>
</dbReference>
<dbReference type="InterPro" id="IPR038371">
    <property type="entry name" value="Cu_polyphenol_OxRdtase_sf"/>
</dbReference>
<keyword evidence="13" id="KW-1185">Reference proteome</keyword>
<dbReference type="CDD" id="cd16833">
    <property type="entry name" value="YfiH"/>
    <property type="match status" value="1"/>
</dbReference>
<dbReference type="GO" id="GO:0016787">
    <property type="term" value="F:hydrolase activity"/>
    <property type="evidence" value="ECO:0007669"/>
    <property type="project" value="UniProtKB-KW"/>
</dbReference>
<gene>
    <name evidence="12" type="ORF">LX24_01276</name>
</gene>
<reference evidence="12 13" key="1">
    <citation type="submission" date="2019-07" db="EMBL/GenBank/DDBJ databases">
        <title>Genomic Encyclopedia of Type Strains, Phase I: the one thousand microbial genomes (KMG-I) project.</title>
        <authorList>
            <person name="Kyrpides N."/>
        </authorList>
    </citation>
    <scope>NUCLEOTIDE SEQUENCE [LARGE SCALE GENOMIC DNA]</scope>
    <source>
        <strain evidence="12 13">DSM 6562</strain>
    </source>
</reference>
<comment type="function">
    <text evidence="2">Purine nucleoside enzyme that catalyzes the phosphorolysis of adenosine and inosine nucleosides, yielding D-ribose 1-phosphate and the respective free bases, adenine and hypoxanthine. Also catalyzes the phosphorolysis of S-methyl-5'-thioadenosine into adenine and S-methyl-5-thio-alpha-D-ribose 1-phosphate. Also has adenosine deaminase activity.</text>
</comment>
<evidence type="ECO:0000256" key="10">
    <source>
        <dbReference type="ARBA" id="ARBA00049893"/>
    </source>
</evidence>
<proteinExistence type="inferred from homology"/>
<dbReference type="SUPFAM" id="SSF64438">
    <property type="entry name" value="CNF1/YfiH-like putative cysteine hydrolases"/>
    <property type="match status" value="1"/>
</dbReference>
<accession>A0A5S4ZSG8</accession>
<dbReference type="PANTHER" id="PTHR30616">
    <property type="entry name" value="UNCHARACTERIZED PROTEIN YFIH"/>
    <property type="match status" value="1"/>
</dbReference>
<dbReference type="EMBL" id="VNHM01000006">
    <property type="protein sequence ID" value="TYO95886.1"/>
    <property type="molecule type" value="Genomic_DNA"/>
</dbReference>
<evidence type="ECO:0000256" key="9">
    <source>
        <dbReference type="ARBA" id="ARBA00048968"/>
    </source>
</evidence>
<dbReference type="GO" id="GO:0017061">
    <property type="term" value="F:S-methyl-5-thioadenosine phosphorylase activity"/>
    <property type="evidence" value="ECO:0007669"/>
    <property type="project" value="UniProtKB-EC"/>
</dbReference>
<dbReference type="Proteomes" id="UP000323166">
    <property type="component" value="Unassembled WGS sequence"/>
</dbReference>
<evidence type="ECO:0000256" key="2">
    <source>
        <dbReference type="ARBA" id="ARBA00003215"/>
    </source>
</evidence>